<dbReference type="InterPro" id="IPR032710">
    <property type="entry name" value="NTF2-like_dom_sf"/>
</dbReference>
<dbReference type="Gene3D" id="1.10.10.10">
    <property type="entry name" value="Winged helix-like DNA-binding domain superfamily/Winged helix DNA-binding domain"/>
    <property type="match status" value="1"/>
</dbReference>
<dbReference type="PANTHER" id="PTHR43133:SF65">
    <property type="entry name" value="ECF RNA POLYMERASE SIGMA FACTOR SIGG"/>
    <property type="match status" value="1"/>
</dbReference>
<dbReference type="SUPFAM" id="SSF88946">
    <property type="entry name" value="Sigma2 domain of RNA polymerase sigma factors"/>
    <property type="match status" value="1"/>
</dbReference>
<dbReference type="InterPro" id="IPR036388">
    <property type="entry name" value="WH-like_DNA-bd_sf"/>
</dbReference>
<protein>
    <submittedName>
        <fullName evidence="8">RNA polymerase sigma factor</fullName>
    </submittedName>
</protein>
<reference evidence="8 9" key="1">
    <citation type="submission" date="2021-01" db="EMBL/GenBank/DDBJ databases">
        <title>Whole genome shotgun sequence of Planotetraspora mira NBRC 15435.</title>
        <authorList>
            <person name="Komaki H."/>
            <person name="Tamura T."/>
        </authorList>
    </citation>
    <scope>NUCLEOTIDE SEQUENCE [LARGE SCALE GENOMIC DNA]</scope>
    <source>
        <strain evidence="8 9">NBRC 15435</strain>
    </source>
</reference>
<keyword evidence="3" id="KW-0805">Transcription regulation</keyword>
<dbReference type="InterPro" id="IPR013325">
    <property type="entry name" value="RNA_pol_sigma_r2"/>
</dbReference>
<dbReference type="InterPro" id="IPR007627">
    <property type="entry name" value="RNA_pol_sigma70_r2"/>
</dbReference>
<name>A0A8J3TYQ3_9ACTN</name>
<dbReference type="NCBIfam" id="NF006089">
    <property type="entry name" value="PRK08241.1"/>
    <property type="match status" value="1"/>
</dbReference>
<dbReference type="Pfam" id="PF08281">
    <property type="entry name" value="Sigma70_r4_2"/>
    <property type="match status" value="1"/>
</dbReference>
<feature type="domain" description="RNA polymerase sigma-70 region 2" evidence="6">
    <location>
        <begin position="20"/>
        <end position="83"/>
    </location>
</feature>
<keyword evidence="9" id="KW-1185">Reference proteome</keyword>
<dbReference type="SUPFAM" id="SSF54427">
    <property type="entry name" value="NTF2-like"/>
    <property type="match status" value="1"/>
</dbReference>
<feature type="domain" description="RNA polymerase sigma factor 70 region 4 type 2" evidence="7">
    <location>
        <begin position="121"/>
        <end position="173"/>
    </location>
</feature>
<dbReference type="PANTHER" id="PTHR43133">
    <property type="entry name" value="RNA POLYMERASE ECF-TYPE SIGMA FACTO"/>
    <property type="match status" value="1"/>
</dbReference>
<evidence type="ECO:0000313" key="8">
    <source>
        <dbReference type="EMBL" id="GII34336.1"/>
    </source>
</evidence>
<dbReference type="Proteomes" id="UP000650628">
    <property type="component" value="Unassembled WGS sequence"/>
</dbReference>
<dbReference type="InterPro" id="IPR013324">
    <property type="entry name" value="RNA_pol_sigma_r3/r4-like"/>
</dbReference>
<evidence type="ECO:0000256" key="1">
    <source>
        <dbReference type="ARBA" id="ARBA00010641"/>
    </source>
</evidence>
<dbReference type="CDD" id="cd06171">
    <property type="entry name" value="Sigma70_r4"/>
    <property type="match status" value="1"/>
</dbReference>
<dbReference type="Pfam" id="PF04542">
    <property type="entry name" value="Sigma70_r2"/>
    <property type="match status" value="1"/>
</dbReference>
<dbReference type="NCBIfam" id="TIGR02960">
    <property type="entry name" value="SigX5"/>
    <property type="match status" value="1"/>
</dbReference>
<proteinExistence type="inferred from homology"/>
<accession>A0A8J3TYQ3</accession>
<evidence type="ECO:0000256" key="3">
    <source>
        <dbReference type="ARBA" id="ARBA00023015"/>
    </source>
</evidence>
<dbReference type="InterPro" id="IPR014284">
    <property type="entry name" value="RNA_pol_sigma-70_dom"/>
</dbReference>
<evidence type="ECO:0000259" key="7">
    <source>
        <dbReference type="Pfam" id="PF08281"/>
    </source>
</evidence>
<evidence type="ECO:0000259" key="6">
    <source>
        <dbReference type="Pfam" id="PF04542"/>
    </source>
</evidence>
<dbReference type="EMBL" id="BOOO01000049">
    <property type="protein sequence ID" value="GII34336.1"/>
    <property type="molecule type" value="Genomic_DNA"/>
</dbReference>
<keyword evidence="4" id="KW-0731">Sigma factor</keyword>
<organism evidence="8 9">
    <name type="scientific">Planotetraspora mira</name>
    <dbReference type="NCBI Taxonomy" id="58121"/>
    <lineage>
        <taxon>Bacteria</taxon>
        <taxon>Bacillati</taxon>
        <taxon>Actinomycetota</taxon>
        <taxon>Actinomycetes</taxon>
        <taxon>Streptosporangiales</taxon>
        <taxon>Streptosporangiaceae</taxon>
        <taxon>Planotetraspora</taxon>
    </lineage>
</organism>
<comment type="caution">
    <text evidence="8">The sequence shown here is derived from an EMBL/GenBank/DDBJ whole genome shotgun (WGS) entry which is preliminary data.</text>
</comment>
<dbReference type="AlphaFoldDB" id="A0A8J3TYQ3"/>
<dbReference type="Gene3D" id="3.10.450.50">
    <property type="match status" value="1"/>
</dbReference>
<dbReference type="InterPro" id="IPR039425">
    <property type="entry name" value="RNA_pol_sigma-70-like"/>
</dbReference>
<evidence type="ECO:0000256" key="4">
    <source>
        <dbReference type="ARBA" id="ARBA00023082"/>
    </source>
</evidence>
<evidence type="ECO:0000256" key="5">
    <source>
        <dbReference type="ARBA" id="ARBA00023163"/>
    </source>
</evidence>
<sequence length="317" mass="34372">MAAVNPGYMTGFEEAAAPLRSELLAHCYRMLGSWDEAEDAVQETYLRGWRAWDGFEERASVRTWLHRIATNVCLNAVRDRGRRALPSGIGAPTDEIGGPPDVLPPETWIQPFAGDRDNLRLALIAGMQTLPATQRAVLLLRDVLAFPASDVADMMDMSVAAVKSSLQRARARIAEVAPGPYDVVEPSDPQARRLLDTYVIAFETANVEALTAVLRADATLQLLPDRAWYAGKAACSRVLAEAVGSPGDWRMDRSVANGQPAVAAYLRGQPFGVAVLDVRHDGIAGITVFGDPALVERFISAPVRARDATPYEHGTPE</sequence>
<keyword evidence="5" id="KW-0804">Transcription</keyword>
<dbReference type="GO" id="GO:0003677">
    <property type="term" value="F:DNA binding"/>
    <property type="evidence" value="ECO:0007669"/>
    <property type="project" value="InterPro"/>
</dbReference>
<evidence type="ECO:0000256" key="2">
    <source>
        <dbReference type="ARBA" id="ARBA00011344"/>
    </source>
</evidence>
<evidence type="ECO:0000313" key="9">
    <source>
        <dbReference type="Proteomes" id="UP000650628"/>
    </source>
</evidence>
<gene>
    <name evidence="8" type="primary">rpoE_43</name>
    <name evidence="8" type="ORF">Pmi06nite_77780</name>
</gene>
<dbReference type="NCBIfam" id="TIGR02937">
    <property type="entry name" value="sigma70-ECF"/>
    <property type="match status" value="1"/>
</dbReference>
<dbReference type="InterPro" id="IPR013249">
    <property type="entry name" value="RNA_pol_sigma70_r4_t2"/>
</dbReference>
<dbReference type="GO" id="GO:0006352">
    <property type="term" value="P:DNA-templated transcription initiation"/>
    <property type="evidence" value="ECO:0007669"/>
    <property type="project" value="InterPro"/>
</dbReference>
<comment type="subunit">
    <text evidence="2">Interacts transiently with the RNA polymerase catalytic core formed by RpoA, RpoB, RpoC and RpoZ (2 alpha, 1 beta, 1 beta' and 1 omega subunit) to form the RNA polymerase holoenzyme that can initiate transcription.</text>
</comment>
<dbReference type="InterPro" id="IPR014305">
    <property type="entry name" value="RNA_pol_sigma-G_actinobac"/>
</dbReference>
<dbReference type="GO" id="GO:0016987">
    <property type="term" value="F:sigma factor activity"/>
    <property type="evidence" value="ECO:0007669"/>
    <property type="project" value="UniProtKB-KW"/>
</dbReference>
<dbReference type="SUPFAM" id="SSF88659">
    <property type="entry name" value="Sigma3 and sigma4 domains of RNA polymerase sigma factors"/>
    <property type="match status" value="1"/>
</dbReference>
<dbReference type="Gene3D" id="1.10.1740.10">
    <property type="match status" value="1"/>
</dbReference>
<comment type="similarity">
    <text evidence="1">Belongs to the sigma-70 factor family. ECF subfamily.</text>
</comment>